<keyword evidence="2" id="KW-1185">Reference proteome</keyword>
<dbReference type="OrthoDB" id="3349961at2759"/>
<dbReference type="AlphaFoldDB" id="A0A0D7AZP6"/>
<evidence type="ECO:0000313" key="1">
    <source>
        <dbReference type="EMBL" id="KIY63677.1"/>
    </source>
</evidence>
<proteinExistence type="predicted"/>
<accession>A0A0D7AZP6</accession>
<evidence type="ECO:0000313" key="2">
    <source>
        <dbReference type="Proteomes" id="UP000054007"/>
    </source>
</evidence>
<gene>
    <name evidence="1" type="ORF">CYLTODRAFT_425895</name>
</gene>
<sequence>MVFKFRRKREIPWEVVETRSISPVSMHIDGEGADNLTIVDVGDKETRGTYVFDVKNISTSAMQNAVVFARKQLMEEVHKRNHNILIVESWNLTILRRGHHYRVEVQYAGLGARAAGKLPHLTSPPFMDTLQELI</sequence>
<dbReference type="EMBL" id="KN880680">
    <property type="protein sequence ID" value="KIY63677.1"/>
    <property type="molecule type" value="Genomic_DNA"/>
</dbReference>
<protein>
    <submittedName>
        <fullName evidence="1">Uncharacterized protein</fullName>
    </submittedName>
</protein>
<reference evidence="1 2" key="1">
    <citation type="journal article" date="2015" name="Fungal Genet. Biol.">
        <title>Evolution of novel wood decay mechanisms in Agaricales revealed by the genome sequences of Fistulina hepatica and Cylindrobasidium torrendii.</title>
        <authorList>
            <person name="Floudas D."/>
            <person name="Held B.W."/>
            <person name="Riley R."/>
            <person name="Nagy L.G."/>
            <person name="Koehler G."/>
            <person name="Ransdell A.S."/>
            <person name="Younus H."/>
            <person name="Chow J."/>
            <person name="Chiniquy J."/>
            <person name="Lipzen A."/>
            <person name="Tritt A."/>
            <person name="Sun H."/>
            <person name="Haridas S."/>
            <person name="LaButti K."/>
            <person name="Ohm R.A."/>
            <person name="Kues U."/>
            <person name="Blanchette R.A."/>
            <person name="Grigoriev I.V."/>
            <person name="Minto R.E."/>
            <person name="Hibbett D.S."/>
        </authorList>
    </citation>
    <scope>NUCLEOTIDE SEQUENCE [LARGE SCALE GENOMIC DNA]</scope>
    <source>
        <strain evidence="1 2">FP15055 ss-10</strain>
    </source>
</reference>
<name>A0A0D7AZP6_9AGAR</name>
<dbReference type="STRING" id="1314674.A0A0D7AZP6"/>
<dbReference type="Proteomes" id="UP000054007">
    <property type="component" value="Unassembled WGS sequence"/>
</dbReference>
<organism evidence="1 2">
    <name type="scientific">Cylindrobasidium torrendii FP15055 ss-10</name>
    <dbReference type="NCBI Taxonomy" id="1314674"/>
    <lineage>
        <taxon>Eukaryota</taxon>
        <taxon>Fungi</taxon>
        <taxon>Dikarya</taxon>
        <taxon>Basidiomycota</taxon>
        <taxon>Agaricomycotina</taxon>
        <taxon>Agaricomycetes</taxon>
        <taxon>Agaricomycetidae</taxon>
        <taxon>Agaricales</taxon>
        <taxon>Marasmiineae</taxon>
        <taxon>Physalacriaceae</taxon>
        <taxon>Cylindrobasidium</taxon>
    </lineage>
</organism>